<accession>A0A328DKD8</accession>
<sequence>MGWQAVVVLGGGVVGSRRRMPLVVRDRSMRTGTKVDSRHRLIDWGRRHTRKPGFAPAVEAAAAAAMDPWRFPLLLLPSLDPIQFTRHTFSSTLLFQPKTYGTIFLVLVS</sequence>
<reference evidence="1 2" key="1">
    <citation type="submission" date="2018-06" db="EMBL/GenBank/DDBJ databases">
        <title>The Genome of Cuscuta australis (Dodder) Provides Insight into the Evolution of Plant Parasitism.</title>
        <authorList>
            <person name="Liu H."/>
        </authorList>
    </citation>
    <scope>NUCLEOTIDE SEQUENCE [LARGE SCALE GENOMIC DNA]</scope>
    <source>
        <strain evidence="2">cv. Yunnan</strain>
        <tissue evidence="1">Vines</tissue>
    </source>
</reference>
<comment type="caution">
    <text evidence="1">The sequence shown here is derived from an EMBL/GenBank/DDBJ whole genome shotgun (WGS) entry which is preliminary data.</text>
</comment>
<evidence type="ECO:0000313" key="2">
    <source>
        <dbReference type="Proteomes" id="UP000249390"/>
    </source>
</evidence>
<dbReference type="AlphaFoldDB" id="A0A328DKD8"/>
<dbReference type="Proteomes" id="UP000249390">
    <property type="component" value="Unassembled WGS sequence"/>
</dbReference>
<protein>
    <submittedName>
        <fullName evidence="1">Uncharacterized protein</fullName>
    </submittedName>
</protein>
<gene>
    <name evidence="1" type="ORF">DM860_016648</name>
</gene>
<proteinExistence type="predicted"/>
<evidence type="ECO:0000313" key="1">
    <source>
        <dbReference type="EMBL" id="RAL46215.1"/>
    </source>
</evidence>
<name>A0A328DKD8_9ASTE</name>
<keyword evidence="2" id="KW-1185">Reference proteome</keyword>
<organism evidence="1 2">
    <name type="scientific">Cuscuta australis</name>
    <dbReference type="NCBI Taxonomy" id="267555"/>
    <lineage>
        <taxon>Eukaryota</taxon>
        <taxon>Viridiplantae</taxon>
        <taxon>Streptophyta</taxon>
        <taxon>Embryophyta</taxon>
        <taxon>Tracheophyta</taxon>
        <taxon>Spermatophyta</taxon>
        <taxon>Magnoliopsida</taxon>
        <taxon>eudicotyledons</taxon>
        <taxon>Gunneridae</taxon>
        <taxon>Pentapetalae</taxon>
        <taxon>asterids</taxon>
        <taxon>lamiids</taxon>
        <taxon>Solanales</taxon>
        <taxon>Convolvulaceae</taxon>
        <taxon>Cuscuteae</taxon>
        <taxon>Cuscuta</taxon>
        <taxon>Cuscuta subgen. Grammica</taxon>
        <taxon>Cuscuta sect. Cleistogrammica</taxon>
    </lineage>
</organism>
<dbReference type="EMBL" id="NQVE01000124">
    <property type="protein sequence ID" value="RAL46215.1"/>
    <property type="molecule type" value="Genomic_DNA"/>
</dbReference>